<sequence>MDVKHGDYVKMLGKNRTKYQDPKDFQDLPMDCKLIKSRNFFSPVPTTSLEANYPLAFVRTVYTDYRYIELMLAAGYQPQNYYCYAIDQKSSDMFKMRIQAMANCFPNVFVLNRTRKLDSWGHNQDWAHLDCIKMLREKGRKWKYVQILQNHEFPLKTNFEMVQIYKWMKGANDIESVKEPGRVNYKLNWTYPNLGIFKNESRLHQLNNYTKIRMTFAKGANGASLSREAIDYIFTELNITKLVSMIDDGKSFAVDEVLIPSLISNEDLGIPGHFTQKCHGKSDSQTLTRMSSWKYVGTKCGSKHFRHSLCIYGVEDIATNLGNSVFINGNKMLNSFDFNAVVCWMEVLYNRTFVNPPTIKRLKKKEYDNWLTVRYQDYKLKTFNSSVITKQQSKNFTCKIK</sequence>
<dbReference type="Proteomes" id="UP000783686">
    <property type="component" value="Unassembled WGS sequence"/>
</dbReference>
<gene>
    <name evidence="6" type="ORF">BOKJ2_LOCUS10216</name>
</gene>
<keyword evidence="7" id="KW-1185">Reference proteome</keyword>
<dbReference type="GO" id="GO:0016757">
    <property type="term" value="F:glycosyltransferase activity"/>
    <property type="evidence" value="ECO:0007669"/>
    <property type="project" value="UniProtKB-KW"/>
</dbReference>
<keyword evidence="2" id="KW-0328">Glycosyltransferase</keyword>
<proteinExistence type="predicted"/>
<dbReference type="PANTHER" id="PTHR46671">
    <property type="entry name" value="PROTEIN CBG11221"/>
    <property type="match status" value="1"/>
</dbReference>
<dbReference type="EMBL" id="CAJFDH010000005">
    <property type="protein sequence ID" value="CAD5223446.1"/>
    <property type="molecule type" value="Genomic_DNA"/>
</dbReference>
<dbReference type="Proteomes" id="UP000614601">
    <property type="component" value="Unassembled WGS sequence"/>
</dbReference>
<keyword evidence="4" id="KW-0472">Membrane</keyword>
<evidence type="ECO:0000256" key="5">
    <source>
        <dbReference type="ARBA" id="ARBA00023180"/>
    </source>
</evidence>
<reference evidence="6" key="1">
    <citation type="submission" date="2020-09" db="EMBL/GenBank/DDBJ databases">
        <authorList>
            <person name="Kikuchi T."/>
        </authorList>
    </citation>
    <scope>NUCLEOTIDE SEQUENCE</scope>
    <source>
        <strain evidence="6">SH1</strain>
    </source>
</reference>
<dbReference type="GO" id="GO:0016020">
    <property type="term" value="C:membrane"/>
    <property type="evidence" value="ECO:0007669"/>
    <property type="project" value="UniProtKB-SubCell"/>
</dbReference>
<dbReference type="PANTHER" id="PTHR46671:SF7">
    <property type="entry name" value="CORE-2_I-BRANCHING ENZYME"/>
    <property type="match status" value="1"/>
</dbReference>
<comment type="caution">
    <text evidence="6">The sequence shown here is derived from an EMBL/GenBank/DDBJ whole genome shotgun (WGS) entry which is preliminary data.</text>
</comment>
<evidence type="ECO:0000256" key="4">
    <source>
        <dbReference type="ARBA" id="ARBA00023136"/>
    </source>
</evidence>
<protein>
    <submittedName>
        <fullName evidence="6">Uncharacterized protein</fullName>
    </submittedName>
</protein>
<comment type="subcellular location">
    <subcellularLocation>
        <location evidence="1">Membrane</location>
        <topology evidence="1">Single-pass type II membrane protein</topology>
    </subcellularLocation>
</comment>
<accession>A0A811L7D3</accession>
<evidence type="ECO:0000256" key="2">
    <source>
        <dbReference type="ARBA" id="ARBA00022676"/>
    </source>
</evidence>
<dbReference type="EMBL" id="CAJFCW020000005">
    <property type="protein sequence ID" value="CAG9117888.1"/>
    <property type="molecule type" value="Genomic_DNA"/>
</dbReference>
<evidence type="ECO:0000256" key="3">
    <source>
        <dbReference type="ARBA" id="ARBA00022679"/>
    </source>
</evidence>
<dbReference type="Pfam" id="PF02485">
    <property type="entry name" value="Branch"/>
    <property type="match status" value="1"/>
</dbReference>
<evidence type="ECO:0000313" key="6">
    <source>
        <dbReference type="EMBL" id="CAD5223446.1"/>
    </source>
</evidence>
<keyword evidence="5" id="KW-0325">Glycoprotein</keyword>
<dbReference type="AlphaFoldDB" id="A0A811L7D3"/>
<evidence type="ECO:0000256" key="1">
    <source>
        <dbReference type="ARBA" id="ARBA00004606"/>
    </source>
</evidence>
<name>A0A811L7D3_9BILA</name>
<dbReference type="OrthoDB" id="2019572at2759"/>
<dbReference type="InterPro" id="IPR003406">
    <property type="entry name" value="Glyco_trans_14"/>
</dbReference>
<evidence type="ECO:0000313" key="7">
    <source>
        <dbReference type="Proteomes" id="UP000614601"/>
    </source>
</evidence>
<organism evidence="6 7">
    <name type="scientific">Bursaphelenchus okinawaensis</name>
    <dbReference type="NCBI Taxonomy" id="465554"/>
    <lineage>
        <taxon>Eukaryota</taxon>
        <taxon>Metazoa</taxon>
        <taxon>Ecdysozoa</taxon>
        <taxon>Nematoda</taxon>
        <taxon>Chromadorea</taxon>
        <taxon>Rhabditida</taxon>
        <taxon>Tylenchina</taxon>
        <taxon>Tylenchomorpha</taxon>
        <taxon>Aphelenchoidea</taxon>
        <taxon>Aphelenchoididae</taxon>
        <taxon>Bursaphelenchus</taxon>
    </lineage>
</organism>
<keyword evidence="3" id="KW-0808">Transferase</keyword>